<organism evidence="3 4">
    <name type="scientific">Vanrija pseudolonga</name>
    <dbReference type="NCBI Taxonomy" id="143232"/>
    <lineage>
        <taxon>Eukaryota</taxon>
        <taxon>Fungi</taxon>
        <taxon>Dikarya</taxon>
        <taxon>Basidiomycota</taxon>
        <taxon>Agaricomycotina</taxon>
        <taxon>Tremellomycetes</taxon>
        <taxon>Trichosporonales</taxon>
        <taxon>Trichosporonaceae</taxon>
        <taxon>Vanrija</taxon>
    </lineage>
</organism>
<keyword evidence="2" id="KW-1133">Transmembrane helix</keyword>
<name>A0AAF1BHZ9_9TREE</name>
<feature type="compositionally biased region" description="Low complexity" evidence="1">
    <location>
        <begin position="1"/>
        <end position="12"/>
    </location>
</feature>
<keyword evidence="2" id="KW-0472">Membrane</keyword>
<gene>
    <name evidence="3" type="ORF">LOC62_01G000156</name>
</gene>
<evidence type="ECO:0000313" key="4">
    <source>
        <dbReference type="Proteomes" id="UP000827549"/>
    </source>
</evidence>
<sequence>MSSSAPSSTSSAWHPGSTVPTVNGDPGAVQGPEWKDPLQEWQTVCAAGLWNVTDACCAAQNGSVWVDNSTTFNGPGQHQCLIYTTNKTNANVSREAFYKCASRRAAQGLGGAISMCYTKDSSARRVAIGVVGLVWVAAGCVLVL</sequence>
<proteinExistence type="predicted"/>
<evidence type="ECO:0000256" key="1">
    <source>
        <dbReference type="SAM" id="MobiDB-lite"/>
    </source>
</evidence>
<evidence type="ECO:0000256" key="2">
    <source>
        <dbReference type="SAM" id="Phobius"/>
    </source>
</evidence>
<dbReference type="RefSeq" id="XP_062622561.1">
    <property type="nucleotide sequence ID" value="XM_062766577.1"/>
</dbReference>
<dbReference type="EMBL" id="CP086714">
    <property type="protein sequence ID" value="WOO76529.1"/>
    <property type="molecule type" value="Genomic_DNA"/>
</dbReference>
<keyword evidence="4" id="KW-1185">Reference proteome</keyword>
<dbReference type="GeneID" id="87803415"/>
<protein>
    <submittedName>
        <fullName evidence="3">Uncharacterized protein</fullName>
    </submittedName>
</protein>
<evidence type="ECO:0000313" key="3">
    <source>
        <dbReference type="EMBL" id="WOO76529.1"/>
    </source>
</evidence>
<dbReference type="Proteomes" id="UP000827549">
    <property type="component" value="Chromosome 1"/>
</dbReference>
<feature type="transmembrane region" description="Helical" evidence="2">
    <location>
        <begin position="126"/>
        <end position="143"/>
    </location>
</feature>
<feature type="region of interest" description="Disordered" evidence="1">
    <location>
        <begin position="1"/>
        <end position="34"/>
    </location>
</feature>
<dbReference type="AlphaFoldDB" id="A0AAF1BHZ9"/>
<accession>A0AAF1BHZ9</accession>
<reference evidence="3" key="1">
    <citation type="submission" date="2023-10" db="EMBL/GenBank/DDBJ databases">
        <authorList>
            <person name="Noh H."/>
        </authorList>
    </citation>
    <scope>NUCLEOTIDE SEQUENCE</scope>
    <source>
        <strain evidence="3">DUCC4014</strain>
    </source>
</reference>
<keyword evidence="2" id="KW-0812">Transmembrane</keyword>